<proteinExistence type="predicted"/>
<dbReference type="InterPro" id="IPR011051">
    <property type="entry name" value="RmlC_Cupin_sf"/>
</dbReference>
<evidence type="ECO:0000313" key="1">
    <source>
        <dbReference type="EMBL" id="RRK34802.1"/>
    </source>
</evidence>
<protein>
    <recommendedName>
        <fullName evidence="3">Cupin</fullName>
    </recommendedName>
</protein>
<dbReference type="AlphaFoldDB" id="A0A3R8JU49"/>
<organism evidence="1 2">
    <name type="scientific">Schaedlerella arabinosiphila</name>
    <dbReference type="NCBI Taxonomy" id="2044587"/>
    <lineage>
        <taxon>Bacteria</taxon>
        <taxon>Bacillati</taxon>
        <taxon>Bacillota</taxon>
        <taxon>Clostridia</taxon>
        <taxon>Lachnospirales</taxon>
        <taxon>Lachnospiraceae</taxon>
        <taxon>Schaedlerella</taxon>
    </lineage>
</organism>
<comment type="caution">
    <text evidence="1">The sequence shown here is derived from an EMBL/GenBank/DDBJ whole genome shotgun (WGS) entry which is preliminary data.</text>
</comment>
<evidence type="ECO:0008006" key="3">
    <source>
        <dbReference type="Google" id="ProtNLM"/>
    </source>
</evidence>
<sequence>MADLEVIREEDSIHVIKETGTEVRYYIFDEAEIHLNNIMPHTIQEWHFHEKIDENILITKGKLLCRYIDGSGTEKSCYAAKNDIVRVHSSVHTFENDTDEITEFVVFRYVTDGTNKRELIKCDKTVVSR</sequence>
<dbReference type="Gene3D" id="2.60.120.10">
    <property type="entry name" value="Jelly Rolls"/>
    <property type="match status" value="1"/>
</dbReference>
<dbReference type="CDD" id="cd02208">
    <property type="entry name" value="cupin_RmlC-like"/>
    <property type="match status" value="1"/>
</dbReference>
<keyword evidence="2" id="KW-1185">Reference proteome</keyword>
<reference evidence="1" key="1">
    <citation type="submission" date="2018-10" db="EMBL/GenBank/DDBJ databases">
        <title>Schaedlerella arabinophila gen. nov. sp. nov., isolated from the mouse intestinal tract and comparative analysis with the genome of the closely related altered Schaedler flora strain ASF502.</title>
        <authorList>
            <person name="Miyake S."/>
            <person name="Soh M."/>
            <person name="Seedorf H."/>
        </authorList>
    </citation>
    <scope>NUCLEOTIDE SEQUENCE [LARGE SCALE GENOMIC DNA]</scope>
    <source>
        <strain evidence="1">DSM 106076</strain>
    </source>
</reference>
<evidence type="ECO:0000313" key="2">
    <source>
        <dbReference type="Proteomes" id="UP000274920"/>
    </source>
</evidence>
<gene>
    <name evidence="1" type="ORF">EBB54_28285</name>
</gene>
<accession>A0A3R8JU49</accession>
<dbReference type="SUPFAM" id="SSF51182">
    <property type="entry name" value="RmlC-like cupins"/>
    <property type="match status" value="1"/>
</dbReference>
<dbReference type="InterPro" id="IPR014710">
    <property type="entry name" value="RmlC-like_jellyroll"/>
</dbReference>
<dbReference type="RefSeq" id="WP_125129960.1">
    <property type="nucleotide sequence ID" value="NZ_RHJS01000002.1"/>
</dbReference>
<dbReference type="Proteomes" id="UP000274920">
    <property type="component" value="Unassembled WGS sequence"/>
</dbReference>
<name>A0A3R8JU49_9FIRM</name>
<dbReference type="EMBL" id="RHJS01000002">
    <property type="protein sequence ID" value="RRK34802.1"/>
    <property type="molecule type" value="Genomic_DNA"/>
</dbReference>